<dbReference type="Gene3D" id="3.40.1440.10">
    <property type="entry name" value="GIY-YIG endonuclease"/>
    <property type="match status" value="1"/>
</dbReference>
<name>A0ABT7E9Y8_9FIRM</name>
<evidence type="ECO:0000313" key="2">
    <source>
        <dbReference type="Proteomes" id="UP001301012"/>
    </source>
</evidence>
<keyword evidence="2" id="KW-1185">Reference proteome</keyword>
<dbReference type="CDD" id="cd10451">
    <property type="entry name" value="GIY-YIG_LuxR_like"/>
    <property type="match status" value="1"/>
</dbReference>
<gene>
    <name evidence="1" type="ORF">QOZ84_09325</name>
</gene>
<dbReference type="InterPro" id="IPR035901">
    <property type="entry name" value="GIY-YIG_endonuc_sf"/>
</dbReference>
<comment type="caution">
    <text evidence="1">The sequence shown here is derived from an EMBL/GenBank/DDBJ whole genome shotgun (WGS) entry which is preliminary data.</text>
</comment>
<organism evidence="1 2">
    <name type="scientific">Romboutsia sedimentorum</name>
    <dbReference type="NCBI Taxonomy" id="1368474"/>
    <lineage>
        <taxon>Bacteria</taxon>
        <taxon>Bacillati</taxon>
        <taxon>Bacillota</taxon>
        <taxon>Clostridia</taxon>
        <taxon>Peptostreptococcales</taxon>
        <taxon>Peptostreptococcaceae</taxon>
        <taxon>Romboutsia</taxon>
    </lineage>
</organism>
<evidence type="ECO:0000313" key="1">
    <source>
        <dbReference type="EMBL" id="MDK2563749.1"/>
    </source>
</evidence>
<sequence length="438" mass="51298">MKKKFYLNNFKTQWIKYDDYQINIDNNGNEYIVPNKDSNYTIYNPFEVSDKLLFDLIDLGDEALKKDSDKNIIKKKILLFARNYGLLGLISSSVYNRNIIGEEKVLFTENNIITKEKLMDTSEYMSLFTPFALEGDIYTRTFDDHLTVFKAEDSPKFYGKRPLILDVVFSKFYAEQLNWIIEFAKNISIHLNQLIIYKNISLTEPVTIMAGKFKAEKIGFTISMFDKPEINWEFDSLESTIETIYAFALTDESFILTRCEYCKKAFVAKSEREKYCSPSCRNCINVIKSRNKKKLIKDLNENETAEKNKLTKNDIGEVKGVKNMKIDEKKKEAIYEYKERKTTGGVYKITNIVNDKSLIRCEIDLKSMENRFNFSVSTGSCVNIKIQKDWKEFGAKAFKFEILEEIEMENDMSIIDFKKELKTLEEKYISEANKENLY</sequence>
<proteinExistence type="predicted"/>
<dbReference type="RefSeq" id="WP_284132685.1">
    <property type="nucleotide sequence ID" value="NZ_JASKYM010000003.1"/>
</dbReference>
<dbReference type="Proteomes" id="UP001301012">
    <property type="component" value="Unassembled WGS sequence"/>
</dbReference>
<dbReference type="EMBL" id="JASKYM010000003">
    <property type="protein sequence ID" value="MDK2563749.1"/>
    <property type="molecule type" value="Genomic_DNA"/>
</dbReference>
<accession>A0ABT7E9Y8</accession>
<protein>
    <submittedName>
        <fullName evidence="1">GIY-YIG nuclease family protein</fullName>
    </submittedName>
</protein>
<reference evidence="1 2" key="1">
    <citation type="submission" date="2023-05" db="EMBL/GenBank/DDBJ databases">
        <title>Rombocin, a short stable natural nisin variant, displays selective antimicrobial activity against Listeria monocytogenes and employs dual mode of action to kill target bacterial strains.</title>
        <authorList>
            <person name="Wambui J."/>
            <person name="Stephan R."/>
            <person name="Kuipers O.P."/>
        </authorList>
    </citation>
    <scope>NUCLEOTIDE SEQUENCE [LARGE SCALE GENOMIC DNA]</scope>
    <source>
        <strain evidence="1 2">RC002</strain>
    </source>
</reference>